<protein>
    <submittedName>
        <fullName evidence="1">Uncharacterized protein</fullName>
    </submittedName>
</protein>
<reference evidence="1 2" key="1">
    <citation type="submission" date="2023-01" db="EMBL/GenBank/DDBJ databases">
        <title>Analysis of 21 Apiospora genomes using comparative genomics revels a genus with tremendous synthesis potential of carbohydrate active enzymes and secondary metabolites.</title>
        <authorList>
            <person name="Sorensen T."/>
        </authorList>
    </citation>
    <scope>NUCLEOTIDE SEQUENCE [LARGE SCALE GENOMIC DNA]</scope>
    <source>
        <strain evidence="1 2">CBS 83171</strain>
    </source>
</reference>
<organism evidence="1 2">
    <name type="scientific">Apiospora saccharicola</name>
    <dbReference type="NCBI Taxonomy" id="335842"/>
    <lineage>
        <taxon>Eukaryota</taxon>
        <taxon>Fungi</taxon>
        <taxon>Dikarya</taxon>
        <taxon>Ascomycota</taxon>
        <taxon>Pezizomycotina</taxon>
        <taxon>Sordariomycetes</taxon>
        <taxon>Xylariomycetidae</taxon>
        <taxon>Amphisphaeriales</taxon>
        <taxon>Apiosporaceae</taxon>
        <taxon>Apiospora</taxon>
    </lineage>
</organism>
<gene>
    <name evidence="1" type="ORF">PG996_003198</name>
</gene>
<evidence type="ECO:0000313" key="1">
    <source>
        <dbReference type="EMBL" id="KAK8077028.1"/>
    </source>
</evidence>
<name>A0ABR1W4F4_9PEZI</name>
<keyword evidence="2" id="KW-1185">Reference proteome</keyword>
<evidence type="ECO:0000313" key="2">
    <source>
        <dbReference type="Proteomes" id="UP001446871"/>
    </source>
</evidence>
<accession>A0ABR1W4F4</accession>
<dbReference type="Proteomes" id="UP001446871">
    <property type="component" value="Unassembled WGS sequence"/>
</dbReference>
<sequence length="90" mass="9734">MSLISIVGTADENAMKDVLRMEGWRDSTEAVRVGCVGPRRSGRDSGWVAGTSLEIPMSKTALDPTLVRLSLTSSVALSDLSKWPKNISDR</sequence>
<proteinExistence type="predicted"/>
<dbReference type="EMBL" id="JAQQWM010000002">
    <property type="protein sequence ID" value="KAK8077028.1"/>
    <property type="molecule type" value="Genomic_DNA"/>
</dbReference>
<comment type="caution">
    <text evidence="1">The sequence shown here is derived from an EMBL/GenBank/DDBJ whole genome shotgun (WGS) entry which is preliminary data.</text>
</comment>